<dbReference type="SUPFAM" id="SSF48264">
    <property type="entry name" value="Cytochrome P450"/>
    <property type="match status" value="1"/>
</dbReference>
<reference evidence="4 5" key="1">
    <citation type="submission" date="2019-10" db="EMBL/GenBank/DDBJ databases">
        <authorList>
            <person name="Palmer J.M."/>
        </authorList>
    </citation>
    <scope>NUCLEOTIDE SEQUENCE [LARGE SCALE GENOMIC DNA]</scope>
    <source>
        <strain evidence="4 5">TWF694</strain>
    </source>
</reference>
<comment type="caution">
    <text evidence="4">The sequence shown here is derived from an EMBL/GenBank/DDBJ whole genome shotgun (WGS) entry which is preliminary data.</text>
</comment>
<dbReference type="Proteomes" id="UP001365542">
    <property type="component" value="Unassembled WGS sequence"/>
</dbReference>
<dbReference type="GO" id="GO:0016705">
    <property type="term" value="F:oxidoreductase activity, acting on paired donors, with incorporation or reduction of molecular oxygen"/>
    <property type="evidence" value="ECO:0007669"/>
    <property type="project" value="InterPro"/>
</dbReference>
<dbReference type="Gene3D" id="1.10.630.10">
    <property type="entry name" value="Cytochrome P450"/>
    <property type="match status" value="1"/>
</dbReference>
<dbReference type="InterPro" id="IPR050121">
    <property type="entry name" value="Cytochrome_P450_monoxygenase"/>
</dbReference>
<evidence type="ECO:0000313" key="5">
    <source>
        <dbReference type="Proteomes" id="UP001365542"/>
    </source>
</evidence>
<dbReference type="AlphaFoldDB" id="A0AAV9WTG0"/>
<evidence type="ECO:0000313" key="4">
    <source>
        <dbReference type="EMBL" id="KAK6524172.1"/>
    </source>
</evidence>
<dbReference type="GO" id="GO:0005506">
    <property type="term" value="F:iron ion binding"/>
    <property type="evidence" value="ECO:0007669"/>
    <property type="project" value="InterPro"/>
</dbReference>
<dbReference type="PANTHER" id="PTHR24305:SF96">
    <property type="entry name" value="CYTOCHROME P450 MONOOXYGENASE STCB-RELATED"/>
    <property type="match status" value="1"/>
</dbReference>
<evidence type="ECO:0000256" key="2">
    <source>
        <dbReference type="ARBA" id="ARBA00023002"/>
    </source>
</evidence>
<dbReference type="InterPro" id="IPR001128">
    <property type="entry name" value="Cyt_P450"/>
</dbReference>
<proteinExistence type="inferred from homology"/>
<keyword evidence="3" id="KW-1133">Transmembrane helix</keyword>
<keyword evidence="2" id="KW-0560">Oxidoreductase</keyword>
<dbReference type="EMBL" id="JAVHJO010000018">
    <property type="protein sequence ID" value="KAK6524172.1"/>
    <property type="molecule type" value="Genomic_DNA"/>
</dbReference>
<dbReference type="Pfam" id="PF00067">
    <property type="entry name" value="p450"/>
    <property type="match status" value="1"/>
</dbReference>
<feature type="transmembrane region" description="Helical" evidence="3">
    <location>
        <begin position="312"/>
        <end position="335"/>
    </location>
</feature>
<evidence type="ECO:0008006" key="6">
    <source>
        <dbReference type="Google" id="ProtNLM"/>
    </source>
</evidence>
<keyword evidence="5" id="KW-1185">Reference proteome</keyword>
<sequence>MLQSLLSRGNTGVPWEIGFPEVAIVATIGIAGYLLILAIYQLYFSPISKIPGPWYAALSSVWLYQRYIRGGTIFVMDELHERYGPYVRVAPNIVSVADLHSVTKIHSVKDVFIKGSVYGAMSSNLDVLIVETDPTAFKIRRKMLGSTFNQLSMNLLEPIIRGHVDACLRGIREEIKANGFCNFCELAKLLGLDTAGHIAFGAHFPPLRKEKFNNILRDTTFMLSLTLLRGLPLFGSIETLLSKIPHFAASPFFSCECRLTEFSTKAFDNVQSEIPGCKNGGLVRPLFAKISEDMNDESAKNRLTIKQARDEAFIMLLAGSDTVGLALVFLVWALLKHEDVHRKLDEELKALGNVEIEDSILQPLPYLKSFIQEGLRMYAPLQVPLPRVVPQGGRQLGDYFFPGGVEAMPATYTIMRDPEIFPNPQS</sequence>
<evidence type="ECO:0000256" key="3">
    <source>
        <dbReference type="SAM" id="Phobius"/>
    </source>
</evidence>
<name>A0AAV9WTG0_9PEZI</name>
<dbReference type="InterPro" id="IPR036396">
    <property type="entry name" value="Cyt_P450_sf"/>
</dbReference>
<evidence type="ECO:0000256" key="1">
    <source>
        <dbReference type="ARBA" id="ARBA00010617"/>
    </source>
</evidence>
<protein>
    <recommendedName>
        <fullName evidence="6">Cytochrome P450</fullName>
    </recommendedName>
</protein>
<keyword evidence="3" id="KW-0472">Membrane</keyword>
<comment type="similarity">
    <text evidence="1">Belongs to the cytochrome P450 family.</text>
</comment>
<organism evidence="4 5">
    <name type="scientific">Orbilia ellipsospora</name>
    <dbReference type="NCBI Taxonomy" id="2528407"/>
    <lineage>
        <taxon>Eukaryota</taxon>
        <taxon>Fungi</taxon>
        <taxon>Dikarya</taxon>
        <taxon>Ascomycota</taxon>
        <taxon>Pezizomycotina</taxon>
        <taxon>Orbiliomycetes</taxon>
        <taxon>Orbiliales</taxon>
        <taxon>Orbiliaceae</taxon>
        <taxon>Orbilia</taxon>
    </lineage>
</organism>
<dbReference type="GO" id="GO:0020037">
    <property type="term" value="F:heme binding"/>
    <property type="evidence" value="ECO:0007669"/>
    <property type="project" value="InterPro"/>
</dbReference>
<dbReference type="PANTHER" id="PTHR24305">
    <property type="entry name" value="CYTOCHROME P450"/>
    <property type="match status" value="1"/>
</dbReference>
<gene>
    <name evidence="4" type="ORF">TWF694_005832</name>
</gene>
<feature type="transmembrane region" description="Helical" evidence="3">
    <location>
        <begin position="22"/>
        <end position="43"/>
    </location>
</feature>
<keyword evidence="3" id="KW-0812">Transmembrane</keyword>
<accession>A0AAV9WTG0</accession>
<dbReference type="GO" id="GO:0004497">
    <property type="term" value="F:monooxygenase activity"/>
    <property type="evidence" value="ECO:0007669"/>
    <property type="project" value="InterPro"/>
</dbReference>